<protein>
    <submittedName>
        <fullName evidence="1">Uncharacterized protein</fullName>
    </submittedName>
</protein>
<name>A0AC61RCW2_9BACT</name>
<reference evidence="1" key="1">
    <citation type="submission" date="2019-04" db="EMBL/GenBank/DDBJ databases">
        <title>Microbes associate with the intestines of laboratory mice.</title>
        <authorList>
            <person name="Navarre W."/>
            <person name="Wong E."/>
            <person name="Huang K."/>
            <person name="Tropini C."/>
            <person name="Ng K."/>
            <person name="Yu B."/>
        </authorList>
    </citation>
    <scope>NUCLEOTIDE SEQUENCE</scope>
    <source>
        <strain evidence="1">NM04_E33</strain>
    </source>
</reference>
<evidence type="ECO:0000313" key="2">
    <source>
        <dbReference type="Proteomes" id="UP000306319"/>
    </source>
</evidence>
<sequence>MRKCILKVAAIVIAALFAVSLPSQAQSRKGVSILGDSYSTFENMVEPAGNALWYFKKPDPKLTDVNDVKQTWWHIFISENGYRLVQNNSFSGSTICNTGYDGADYSDRSFITRMDNLGSPDILFIFGATNDSWANAPIGEFVWSDWTPEQLKSFRPALAYMLSHVKDRYPNTDIVYLINDGLKPEITSSIIEACNRYSIPYIELKEIDKTAGHPNRHGMRQIADQVKANLSFRH</sequence>
<accession>A0AC61RCW2</accession>
<dbReference type="EMBL" id="SRYB01000018">
    <property type="protein sequence ID" value="TGY77980.1"/>
    <property type="molecule type" value="Genomic_DNA"/>
</dbReference>
<dbReference type="Proteomes" id="UP000306319">
    <property type="component" value="Unassembled WGS sequence"/>
</dbReference>
<comment type="caution">
    <text evidence="1">The sequence shown here is derived from an EMBL/GenBank/DDBJ whole genome shotgun (WGS) entry which is preliminary data.</text>
</comment>
<keyword evidence="2" id="KW-1185">Reference proteome</keyword>
<evidence type="ECO:0000313" key="1">
    <source>
        <dbReference type="EMBL" id="TGY77980.1"/>
    </source>
</evidence>
<gene>
    <name evidence="1" type="ORF">E5331_12435</name>
</gene>
<organism evidence="1 2">
    <name type="scientific">Lepagella muris</name>
    <dbReference type="NCBI Taxonomy" id="3032870"/>
    <lineage>
        <taxon>Bacteria</taxon>
        <taxon>Pseudomonadati</taxon>
        <taxon>Bacteroidota</taxon>
        <taxon>Bacteroidia</taxon>
        <taxon>Bacteroidales</taxon>
        <taxon>Muribaculaceae</taxon>
        <taxon>Lepagella</taxon>
    </lineage>
</organism>
<proteinExistence type="predicted"/>